<feature type="binding site" evidence="6">
    <location>
        <begin position="28"/>
        <end position="33"/>
    </location>
    <ligand>
        <name>ATP</name>
        <dbReference type="ChEBI" id="CHEBI:30616"/>
    </ligand>
</feature>
<evidence type="ECO:0000313" key="8">
    <source>
        <dbReference type="EMBL" id="MFD0978089.1"/>
    </source>
</evidence>
<evidence type="ECO:0000256" key="4">
    <source>
        <dbReference type="ARBA" id="ARBA00022840"/>
    </source>
</evidence>
<dbReference type="PANTHER" id="PTHR43033:SF5">
    <property type="entry name" value="TRNA(ILE)-LYSIDINE SYNTHETASE"/>
    <property type="match status" value="1"/>
</dbReference>
<organism evidence="8 9">
    <name type="scientific">Tropicimonas aquimaris</name>
    <dbReference type="NCBI Taxonomy" id="914152"/>
    <lineage>
        <taxon>Bacteria</taxon>
        <taxon>Pseudomonadati</taxon>
        <taxon>Pseudomonadota</taxon>
        <taxon>Alphaproteobacteria</taxon>
        <taxon>Rhodobacterales</taxon>
        <taxon>Roseobacteraceae</taxon>
        <taxon>Tropicimonas</taxon>
    </lineage>
</organism>
<dbReference type="InterPro" id="IPR014729">
    <property type="entry name" value="Rossmann-like_a/b/a_fold"/>
</dbReference>
<dbReference type="EC" id="6.3.4.19" evidence="6"/>
<keyword evidence="9" id="KW-1185">Reference proteome</keyword>
<comment type="subcellular location">
    <subcellularLocation>
        <location evidence="6">Cytoplasm</location>
    </subcellularLocation>
</comment>
<protein>
    <recommendedName>
        <fullName evidence="6">tRNA(Ile)-lysidine synthase</fullName>
        <ecNumber evidence="6">6.3.4.19</ecNumber>
    </recommendedName>
    <alternativeName>
        <fullName evidence="6">tRNA(Ile)-2-lysyl-cytidine synthase</fullName>
    </alternativeName>
    <alternativeName>
        <fullName evidence="6">tRNA(Ile)-lysidine synthetase</fullName>
    </alternativeName>
</protein>
<evidence type="ECO:0000256" key="6">
    <source>
        <dbReference type="HAMAP-Rule" id="MF_01161"/>
    </source>
</evidence>
<keyword evidence="1 6" id="KW-0436">Ligase</keyword>
<comment type="function">
    <text evidence="6">Ligates lysine onto the cytidine present at position 34 of the AUA codon-specific tRNA(Ile) that contains the anticodon CAU, in an ATP-dependent manner. Cytidine is converted to lysidine, thus changing the amino acid specificity of the tRNA from methionine to isoleucine.</text>
</comment>
<dbReference type="HAMAP" id="MF_01161">
    <property type="entry name" value="tRNA_Ile_lys_synt"/>
    <property type="match status" value="1"/>
</dbReference>
<evidence type="ECO:0000256" key="1">
    <source>
        <dbReference type="ARBA" id="ARBA00022598"/>
    </source>
</evidence>
<evidence type="ECO:0000256" key="5">
    <source>
        <dbReference type="ARBA" id="ARBA00048539"/>
    </source>
</evidence>
<dbReference type="Proteomes" id="UP001597108">
    <property type="component" value="Unassembled WGS sequence"/>
</dbReference>
<proteinExistence type="inferred from homology"/>
<dbReference type="Pfam" id="PF01171">
    <property type="entry name" value="ATP_bind_3"/>
    <property type="match status" value="1"/>
</dbReference>
<dbReference type="GO" id="GO:0032267">
    <property type="term" value="F:tRNA(Ile)-lysidine synthase activity"/>
    <property type="evidence" value="ECO:0007669"/>
    <property type="project" value="UniProtKB-EC"/>
</dbReference>
<comment type="caution">
    <text evidence="8">The sequence shown here is derived from an EMBL/GenBank/DDBJ whole genome shotgun (WGS) entry which is preliminary data.</text>
</comment>
<dbReference type="InterPro" id="IPR012094">
    <property type="entry name" value="tRNA_Ile_lys_synt"/>
</dbReference>
<evidence type="ECO:0000256" key="3">
    <source>
        <dbReference type="ARBA" id="ARBA00022741"/>
    </source>
</evidence>
<sequence>MTLSERFATRMEALLPTPMPSCIGVAVSGGGDSMALMHLAADWAGAAGLHAEVASVDHGLRAAAAEEAAMVASEARGLGLLHETLRWRGSEAQGNLQDAARRARYGLLAAWAARRRLDAVLLGHTRDDNVECLVLGLARGAGLDGLSGMRPAFRRDGAPFLRPLLEESRAELRVYLTGRGIDWVEDPSNEDTRFARVRVRQALELLPPLGVTPEALARSVENLRSTREGLDALLRAFIRDHCRIVAGDILVAPDAFACLADEFARRFLNAALRWVSGAEYTPRAAKLANLLSDDTALRAGLTLHGCILRAGGQGLRIFREPEAAARATPAGPGARWDGRWIVTGPFEPGMEVRCLGPHGILQRPAWREAGLPRGTCLSGPAVWSGDRLVAAPLIEPGCAFAAEVETTFADNL</sequence>
<keyword evidence="4 6" id="KW-0067">ATP-binding</keyword>
<reference evidence="9" key="1">
    <citation type="journal article" date="2019" name="Int. J. Syst. Evol. Microbiol.">
        <title>The Global Catalogue of Microorganisms (GCM) 10K type strain sequencing project: providing services to taxonomists for standard genome sequencing and annotation.</title>
        <authorList>
            <consortium name="The Broad Institute Genomics Platform"/>
            <consortium name="The Broad Institute Genome Sequencing Center for Infectious Disease"/>
            <person name="Wu L."/>
            <person name="Ma J."/>
        </authorList>
    </citation>
    <scope>NUCLEOTIDE SEQUENCE [LARGE SCALE GENOMIC DNA]</scope>
    <source>
        <strain evidence="9">CCUG 60524</strain>
    </source>
</reference>
<dbReference type="SUPFAM" id="SSF52402">
    <property type="entry name" value="Adenine nucleotide alpha hydrolases-like"/>
    <property type="match status" value="1"/>
</dbReference>
<dbReference type="PANTHER" id="PTHR43033">
    <property type="entry name" value="TRNA(ILE)-LYSIDINE SYNTHASE-RELATED"/>
    <property type="match status" value="1"/>
</dbReference>
<feature type="domain" description="tRNA(Ile)-lysidine/2-thiocytidine synthase N-terminal" evidence="7">
    <location>
        <begin position="23"/>
        <end position="201"/>
    </location>
</feature>
<dbReference type="InterPro" id="IPR011063">
    <property type="entry name" value="TilS/TtcA_N"/>
</dbReference>
<evidence type="ECO:0000256" key="2">
    <source>
        <dbReference type="ARBA" id="ARBA00022694"/>
    </source>
</evidence>
<dbReference type="InterPro" id="IPR012795">
    <property type="entry name" value="tRNA_Ile_lys_synt_N"/>
</dbReference>
<dbReference type="EMBL" id="JBHTJT010000002">
    <property type="protein sequence ID" value="MFD0978089.1"/>
    <property type="molecule type" value="Genomic_DNA"/>
</dbReference>
<comment type="domain">
    <text evidence="6">The N-terminal region contains the highly conserved SGGXDS motif, predicted to be a P-loop motif involved in ATP binding.</text>
</comment>
<evidence type="ECO:0000259" key="7">
    <source>
        <dbReference type="Pfam" id="PF01171"/>
    </source>
</evidence>
<dbReference type="RefSeq" id="WP_386071773.1">
    <property type="nucleotide sequence ID" value="NZ_JBHTJT010000002.1"/>
</dbReference>
<name>A0ABW3IJ17_9RHOB</name>
<comment type="catalytic activity">
    <reaction evidence="5 6">
        <text>cytidine(34) in tRNA(Ile2) + L-lysine + ATP = lysidine(34) in tRNA(Ile2) + AMP + diphosphate + H(+)</text>
        <dbReference type="Rhea" id="RHEA:43744"/>
        <dbReference type="Rhea" id="RHEA-COMP:10625"/>
        <dbReference type="Rhea" id="RHEA-COMP:10670"/>
        <dbReference type="ChEBI" id="CHEBI:15378"/>
        <dbReference type="ChEBI" id="CHEBI:30616"/>
        <dbReference type="ChEBI" id="CHEBI:32551"/>
        <dbReference type="ChEBI" id="CHEBI:33019"/>
        <dbReference type="ChEBI" id="CHEBI:82748"/>
        <dbReference type="ChEBI" id="CHEBI:83665"/>
        <dbReference type="ChEBI" id="CHEBI:456215"/>
        <dbReference type="EC" id="6.3.4.19"/>
    </reaction>
</comment>
<keyword evidence="6" id="KW-0963">Cytoplasm</keyword>
<comment type="similarity">
    <text evidence="6">Belongs to the tRNA(Ile)-lysidine synthase family.</text>
</comment>
<dbReference type="Gene3D" id="3.40.50.620">
    <property type="entry name" value="HUPs"/>
    <property type="match status" value="1"/>
</dbReference>
<dbReference type="CDD" id="cd01992">
    <property type="entry name" value="TilS_N"/>
    <property type="match status" value="1"/>
</dbReference>
<dbReference type="NCBIfam" id="TIGR02432">
    <property type="entry name" value="lysidine_TilS_N"/>
    <property type="match status" value="1"/>
</dbReference>
<gene>
    <name evidence="6 8" type="primary">tilS</name>
    <name evidence="8" type="ORF">ACFQ2S_00330</name>
</gene>
<keyword evidence="3 6" id="KW-0547">Nucleotide-binding</keyword>
<evidence type="ECO:0000313" key="9">
    <source>
        <dbReference type="Proteomes" id="UP001597108"/>
    </source>
</evidence>
<keyword evidence="2 6" id="KW-0819">tRNA processing</keyword>
<accession>A0ABW3IJ17</accession>